<sequence>MALQKKLDGAPLLVDGEHFQMLDDGQQLHIEEMDERHVGRYSCIADNLPGRAEKDIVVSLIRAPAMSEGGGDTTLEVAEKGSQMLECPLLMDSPADTTTIFHWTKNSVPVTQNIDNIQLSTSTRRLHLVRAQASDAGLYTCTAKNAAGEANATFTVVVLVPPSISDTHGYRTLDTLAGQTVQLECHANGMPTPEIKWDHNGVPLVPSDRIQLLNNASLLHIESVQLGSDAGRYSCAASNKVGRVEMDLFVDVIEPPQITISASELNVVERSELRLECNVLGTPVPKVEWRKGGSELLANLGVHVAFVPPHSHHLHIHSAAQEHGGRYTCIATNKGGEVRQNIQLKVLVPPTISNGERLLRMVEGANLTLQCPAHGVPTPQIVWRKGMGEGQPTGKELLATDEVDSLGRSKVLLRSLNLSDSGRYTCEATNEAGKTIKVVEGDRARMECLPEGNPKPTVKWLKAGRALTDMSNVILSPRGDALMLLKSRRTDAGSYTCVLENTAGTTDGTFSVDVLIGPHINETLDQNPHVLMDQDVVLPCPVQGLPIPTVQWLKNGQLIADGGNFVGEGPTDIRLEKVGPADAGRYTCRASNEVGQLNTDFELEVIAPPQFLKEGPRNFEAVEGQSVTMACPIEATSFTDIVWTHGTEPVDATNARFSGDNKRLTLPRVTLSDGGKYVCRASNLAGHTEADLSLRVLIPPRIDKSNMVNNPLAILGKEIFMECPAFGIPQPTIIWKKGEAKLMDNGGRIVFKQGNQTLGIRGVSLFDQQENYSCEVENKVGKLREEFRLEVLVPPEMEQSTEEFVSRREGELLELVCPLKSNALAAVDELRVVWAKDGRPLESNPNIEMGGEHPWLKLVLRDVLMSDAGQYKCVASNRAGQSFHKFDVDILSKPLIDLSRNGPEPHVIAGRAITLWCPASGNPLPTVRWFLNGVDITPQSSSGKGRYRLLDQGQGLEIQPSAPEDAGLWTCQAENRAGTSTADISLDVWVEPTVRVLVEDNAPIKPIGEAMALLCEVHGNPEPVTSWSLREQTLLPTAGKLHISKGAQRLEIARLRTDDAGDYYCIAQNEVGSATDFVSVDILVPPSISRESAELNPRLPLGRSLTLFCDVIGKPPPSIRWTKNGTTFRGGENVQLGEGNRSLHIQNISLTDRGVYRCEATNRAGNDSVEYRLDVFQSPIIVKGGTEQVVEGKVAVLECVASGEPPPLISWQRNGVLVEMGVRSDSGIYVCVATNEAGTDQQAFTLEVLVPPKLVSDTPVQVAVSEGGIATLECKSRGYPAPQVIWSVESRNSPHFHPIGTILKRNVQYELSEDGQTLQLFGLSHESTRHFRCSAINNAGMDQLEFGISIIRAPVLSREGVLALNVTEGGPLLIPCGVKGTGKGLGDQIHWTHNGQLLTVNEQLSFAEVTPAQGGNYTCTVKNAAGNASSTVVVHVGVAPKISEDGKNSRGRVIVEKGATAELWCESVGIPQPKISWFRDDQPLKKFAPTAFTANEGSGTVQSMDTRRSTAIFGDVQPEHSGVYTCVAENWAGKVNKTVDLVVLIPPSILPERDQIEVESGQMAVLHCNATGIPEPLVSWVKAGEPPVDIVANERKYQLLGTSLAIREVDKNDHGFYHCVARSEAGQAIGFRRVLVKLPMNDLRRIYVECDTNGIPVKNSYVRARGDRPKRPNDYIHWGKEAALTELPKNGTNGTLVVCLPESDGFEERRRRTQSTEAKINDEESENMVHTKQNPTLP</sequence>
<evidence type="ECO:0000313" key="6">
    <source>
        <dbReference type="Proteomes" id="UP000887572"/>
    </source>
</evidence>
<feature type="domain" description="Ig-like" evidence="5">
    <location>
        <begin position="1179"/>
        <end position="1245"/>
    </location>
</feature>
<dbReference type="Pfam" id="PF07679">
    <property type="entry name" value="I-set"/>
    <property type="match status" value="13"/>
</dbReference>
<dbReference type="Gene3D" id="2.60.40.10">
    <property type="entry name" value="Immunoglobulins"/>
    <property type="match status" value="17"/>
</dbReference>
<dbReference type="InterPro" id="IPR013783">
    <property type="entry name" value="Ig-like_fold"/>
</dbReference>
<feature type="compositionally biased region" description="Polar residues" evidence="4">
    <location>
        <begin position="1728"/>
        <end position="1738"/>
    </location>
</feature>
<dbReference type="SMART" id="SM00408">
    <property type="entry name" value="IGc2"/>
    <property type="match status" value="17"/>
</dbReference>
<keyword evidence="2" id="KW-1015">Disulfide bond</keyword>
<dbReference type="PROSITE" id="PS50835">
    <property type="entry name" value="IG_LIKE"/>
    <property type="match status" value="17"/>
</dbReference>
<feature type="domain" description="Ig-like" evidence="5">
    <location>
        <begin position="700"/>
        <end position="790"/>
    </location>
</feature>
<protein>
    <submittedName>
        <fullName evidence="7">Ig-like domain-containing protein</fullName>
    </submittedName>
</protein>
<feature type="domain" description="Ig-like" evidence="5">
    <location>
        <begin position="609"/>
        <end position="693"/>
    </location>
</feature>
<evidence type="ECO:0000313" key="7">
    <source>
        <dbReference type="WBParaSite" id="Gr19_v10_g13337.t1"/>
    </source>
</evidence>
<keyword evidence="6" id="KW-1185">Reference proteome</keyword>
<dbReference type="FunFam" id="2.60.40.10:FF:000032">
    <property type="entry name" value="palladin isoform X1"/>
    <property type="match status" value="5"/>
</dbReference>
<feature type="domain" description="Ig-like" evidence="5">
    <location>
        <begin position="894"/>
        <end position="985"/>
    </location>
</feature>
<feature type="domain" description="Ig-like" evidence="5">
    <location>
        <begin position="256"/>
        <end position="345"/>
    </location>
</feature>
<feature type="domain" description="Ig-like" evidence="5">
    <location>
        <begin position="795"/>
        <end position="889"/>
    </location>
</feature>
<feature type="domain" description="Ig-like" evidence="5">
    <location>
        <begin position="518"/>
        <end position="604"/>
    </location>
</feature>
<dbReference type="InterPro" id="IPR003598">
    <property type="entry name" value="Ig_sub2"/>
</dbReference>
<accession>A0A914H562</accession>
<dbReference type="InterPro" id="IPR013098">
    <property type="entry name" value="Ig_I-set"/>
</dbReference>
<feature type="domain" description="Ig-like" evidence="5">
    <location>
        <begin position="1252"/>
        <end position="1349"/>
    </location>
</feature>
<proteinExistence type="predicted"/>
<evidence type="ECO:0000256" key="3">
    <source>
        <dbReference type="ARBA" id="ARBA00023319"/>
    </source>
</evidence>
<organism evidence="6 7">
    <name type="scientific">Globodera rostochiensis</name>
    <name type="common">Golden nematode worm</name>
    <name type="synonym">Heterodera rostochiensis</name>
    <dbReference type="NCBI Taxonomy" id="31243"/>
    <lineage>
        <taxon>Eukaryota</taxon>
        <taxon>Metazoa</taxon>
        <taxon>Ecdysozoa</taxon>
        <taxon>Nematoda</taxon>
        <taxon>Chromadorea</taxon>
        <taxon>Rhabditida</taxon>
        <taxon>Tylenchina</taxon>
        <taxon>Tylenchomorpha</taxon>
        <taxon>Tylenchoidea</taxon>
        <taxon>Heteroderidae</taxon>
        <taxon>Heteroderinae</taxon>
        <taxon>Globodera</taxon>
    </lineage>
</organism>
<dbReference type="InterPro" id="IPR036179">
    <property type="entry name" value="Ig-like_dom_sf"/>
</dbReference>
<dbReference type="GO" id="GO:0098632">
    <property type="term" value="F:cell-cell adhesion mediator activity"/>
    <property type="evidence" value="ECO:0007669"/>
    <property type="project" value="TreeGrafter"/>
</dbReference>
<dbReference type="PANTHER" id="PTHR10075:SF100">
    <property type="entry name" value="FASCICLIN-2"/>
    <property type="match status" value="1"/>
</dbReference>
<feature type="region of interest" description="Disordered" evidence="4">
    <location>
        <begin position="1704"/>
        <end position="1738"/>
    </location>
</feature>
<dbReference type="InterPro" id="IPR007110">
    <property type="entry name" value="Ig-like_dom"/>
</dbReference>
<dbReference type="InterPro" id="IPR003599">
    <property type="entry name" value="Ig_sub"/>
</dbReference>
<dbReference type="GO" id="GO:0005886">
    <property type="term" value="C:plasma membrane"/>
    <property type="evidence" value="ECO:0007669"/>
    <property type="project" value="TreeGrafter"/>
</dbReference>
<dbReference type="WBParaSite" id="Gr19_v10_g13337.t1">
    <property type="protein sequence ID" value="Gr19_v10_g13337.t1"/>
    <property type="gene ID" value="Gr19_v10_g13337"/>
</dbReference>
<dbReference type="GO" id="GO:0007156">
    <property type="term" value="P:homophilic cell adhesion via plasma membrane adhesion molecules"/>
    <property type="evidence" value="ECO:0007669"/>
    <property type="project" value="TreeGrafter"/>
</dbReference>
<dbReference type="SUPFAM" id="SSF48726">
    <property type="entry name" value="Immunoglobulin"/>
    <property type="match status" value="18"/>
</dbReference>
<evidence type="ECO:0000259" key="5">
    <source>
        <dbReference type="PROSITE" id="PS50835"/>
    </source>
</evidence>
<feature type="domain" description="Ig-like" evidence="5">
    <location>
        <begin position="162"/>
        <end position="251"/>
    </location>
</feature>
<feature type="domain" description="Ig-like" evidence="5">
    <location>
        <begin position="1354"/>
        <end position="1435"/>
    </location>
</feature>
<dbReference type="FunFam" id="2.60.40.10:FF:000503">
    <property type="entry name" value="Hemicentin 1"/>
    <property type="match status" value="2"/>
</dbReference>
<dbReference type="CDD" id="cd00096">
    <property type="entry name" value="Ig"/>
    <property type="match status" value="5"/>
</dbReference>
<dbReference type="GO" id="GO:0007411">
    <property type="term" value="P:axon guidance"/>
    <property type="evidence" value="ECO:0007669"/>
    <property type="project" value="TreeGrafter"/>
</dbReference>
<dbReference type="SMART" id="SM00409">
    <property type="entry name" value="IG"/>
    <property type="match status" value="17"/>
</dbReference>
<dbReference type="PANTHER" id="PTHR10075">
    <property type="entry name" value="BASIGIN RELATED"/>
    <property type="match status" value="1"/>
</dbReference>
<keyword evidence="3" id="KW-0393">Immunoglobulin domain</keyword>
<feature type="domain" description="Ig-like" evidence="5">
    <location>
        <begin position="1547"/>
        <end position="1630"/>
    </location>
</feature>
<dbReference type="GO" id="GO:0030424">
    <property type="term" value="C:axon"/>
    <property type="evidence" value="ECO:0007669"/>
    <property type="project" value="TreeGrafter"/>
</dbReference>
<feature type="domain" description="Ig-like" evidence="5">
    <location>
        <begin position="64"/>
        <end position="155"/>
    </location>
</feature>
<dbReference type="Pfam" id="PF13895">
    <property type="entry name" value="Ig_2"/>
    <property type="match status" value="1"/>
</dbReference>
<dbReference type="GO" id="GO:0070593">
    <property type="term" value="P:dendrite self-avoidance"/>
    <property type="evidence" value="ECO:0007669"/>
    <property type="project" value="TreeGrafter"/>
</dbReference>
<dbReference type="Pfam" id="PF13927">
    <property type="entry name" value="Ig_3"/>
    <property type="match status" value="3"/>
</dbReference>
<feature type="domain" description="Ig-like" evidence="5">
    <location>
        <begin position="992"/>
        <end position="1081"/>
    </location>
</feature>
<feature type="domain" description="Ig-like" evidence="5">
    <location>
        <begin position="440"/>
        <end position="511"/>
    </location>
</feature>
<name>A0A914H562_GLORO</name>
<evidence type="ECO:0000256" key="1">
    <source>
        <dbReference type="ARBA" id="ARBA00022737"/>
    </source>
</evidence>
<reference evidence="7" key="1">
    <citation type="submission" date="2022-11" db="UniProtKB">
        <authorList>
            <consortium name="WormBaseParasite"/>
        </authorList>
    </citation>
    <scope>IDENTIFICATION</scope>
</reference>
<keyword evidence="1" id="KW-0677">Repeat</keyword>
<evidence type="ECO:0000256" key="2">
    <source>
        <dbReference type="ARBA" id="ARBA00023157"/>
    </source>
</evidence>
<evidence type="ECO:0000256" key="4">
    <source>
        <dbReference type="SAM" id="MobiDB-lite"/>
    </source>
</evidence>
<feature type="domain" description="Ig-like" evidence="5">
    <location>
        <begin position="350"/>
        <end position="437"/>
    </location>
</feature>
<feature type="domain" description="Ig-like" evidence="5">
    <location>
        <begin position="1440"/>
        <end position="1540"/>
    </location>
</feature>
<feature type="domain" description="Ig-like" evidence="5">
    <location>
        <begin position="1086"/>
        <end position="1174"/>
    </location>
</feature>
<dbReference type="Proteomes" id="UP000887572">
    <property type="component" value="Unplaced"/>
</dbReference>